<evidence type="ECO:0000313" key="7">
    <source>
        <dbReference type="Proteomes" id="UP000863577"/>
    </source>
</evidence>
<dbReference type="PROSITE" id="PS50297">
    <property type="entry name" value="ANK_REP_REGION"/>
    <property type="match status" value="1"/>
</dbReference>
<dbReference type="Gene3D" id="1.25.40.20">
    <property type="entry name" value="Ankyrin repeat-containing domain"/>
    <property type="match status" value="1"/>
</dbReference>
<protein>
    <recommendedName>
        <fullName evidence="5">Ras-GEF domain-containing protein</fullName>
    </recommendedName>
</protein>
<dbReference type="GO" id="GO:0007265">
    <property type="term" value="P:Ras protein signal transduction"/>
    <property type="evidence" value="ECO:0007669"/>
    <property type="project" value="TreeGrafter"/>
</dbReference>
<evidence type="ECO:0000256" key="4">
    <source>
        <dbReference type="SAM" id="MobiDB-lite"/>
    </source>
</evidence>
<dbReference type="InterPro" id="IPR002110">
    <property type="entry name" value="Ankyrin_rpt"/>
</dbReference>
<dbReference type="InterPro" id="IPR001895">
    <property type="entry name" value="RASGEF_cat_dom"/>
</dbReference>
<keyword evidence="1" id="KW-0344">Guanine-nucleotide releasing factor</keyword>
<keyword evidence="2" id="KW-0040">ANK repeat</keyword>
<feature type="coiled-coil region" evidence="3">
    <location>
        <begin position="812"/>
        <end position="839"/>
    </location>
</feature>
<feature type="compositionally biased region" description="Polar residues" evidence="4">
    <location>
        <begin position="1031"/>
        <end position="1060"/>
    </location>
</feature>
<evidence type="ECO:0000256" key="2">
    <source>
        <dbReference type="PROSITE-ProRule" id="PRU00023"/>
    </source>
</evidence>
<feature type="compositionally biased region" description="Polar residues" evidence="4">
    <location>
        <begin position="924"/>
        <end position="933"/>
    </location>
</feature>
<dbReference type="InterPro" id="IPR036964">
    <property type="entry name" value="RASGEF_cat_dom_sf"/>
</dbReference>
<name>A0AAN5Q2E1_LEGPN</name>
<dbReference type="GO" id="GO:0005085">
    <property type="term" value="F:guanyl-nucleotide exchange factor activity"/>
    <property type="evidence" value="ECO:0007669"/>
    <property type="project" value="UniProtKB-KW"/>
</dbReference>
<dbReference type="InterPro" id="IPR008937">
    <property type="entry name" value="Ras-like_GEF"/>
</dbReference>
<dbReference type="Proteomes" id="UP000863577">
    <property type="component" value="Unassembled WGS sequence"/>
</dbReference>
<dbReference type="GO" id="GO:0005886">
    <property type="term" value="C:plasma membrane"/>
    <property type="evidence" value="ECO:0007669"/>
    <property type="project" value="TreeGrafter"/>
</dbReference>
<sequence length="1060" mass="122255">MNAQKILQLVNSDQQEKSISRKLIKWHLKDPTLFNLTFECKRSLFYVLVRKNKVVVIEELLKIDKFITLAMKADRNHDSILHYSIRKPKNNRLSFLFIDRLPDLLNLRNSLGNTPLHEAVINGNIEVIYTLAKHPNIKIQMNYMLKTPFDLIYHNDEKVKHALCSEEINRIMVLDLSHTLLSDLSRGVGKSFPGLTSHNPSSCHLTSEKATTHLELSNAPLTTSSKGKETKHKSSFSKKKNKKKLSEILEQLVIAYEQNRYSLEYQELKNQFCMLCLKTRSVNVQNLYNSIRSAPNNKAILRDILNQLYPIMHGKLAKNLEKKMKVKEAILVLIISEIHKSSFQSNSIDFTPIKEMNQDLLEIIRLILTPQEMAYGVHQYDLIKISHQVVGLQSKIPFEEFIICLRNLYQSLNVNQKFVANYIVFQLLSYYAISNKYQPNANLDSELKLFFKCNTDKKFGLGLVGENLNKLIDQFIHYHNYHWIKNYCHLDCYYAEINYHSGTESFDQLVEHALAKKASDRKQEIEIIAHELKMLTIEFYKTVPLGEFHNGSRSSKKEEHLTPAITKFAGYFNRLNNYFLTKIITQPPGNIVNAIQFLIQLAKSVCSLDTNNLPDLNSLMLISSILNGSIMNRLSNYFSMLTEQEKDTIREINDIIAPDKNYKTMRSILSRREALPFLGLILSDLTFAMENETQLFQIETVGETLTKLAQIKLLVNFEVVQYQTNLLQFLDNYQPSDEDMLYYKSLRLQPRKSDILSLDDFLEDPAKVFTTLDEQYFNNNLIPNIVYRGELHPISQCGIQLTAWFYDKLCSFDHKTRDINALESLLKSLENALKSFIKIYNQFYYPIYQSEQINQYYILLKLSQLKAEFEKISSIDPRTCQNLTRPKIKRWFMSKEASIPSQIQDDPDRLNGHQEADEGIKTHGGSTILSPKNKSSRVRFYSSPAIDAEKPAMRFFSSLSTDPIPSKNSPIIPSRAQRFSLPVELSDSNQTNDNSVNLKESDELAKSTETVGRSKISPRRKKSLSYGFYSNPVQSKVTDSTKDLNVNNPSNTPKVFLHSS</sequence>
<feature type="region of interest" description="Disordered" evidence="4">
    <location>
        <begin position="898"/>
        <end position="935"/>
    </location>
</feature>
<feature type="compositionally biased region" description="Basic residues" evidence="4">
    <location>
        <begin position="229"/>
        <end position="238"/>
    </location>
</feature>
<feature type="repeat" description="ANK" evidence="2">
    <location>
        <begin position="111"/>
        <end position="134"/>
    </location>
</feature>
<evidence type="ECO:0000313" key="6">
    <source>
        <dbReference type="EMBL" id="HAU2397134.1"/>
    </source>
</evidence>
<gene>
    <name evidence="6" type="ORF">JBK99_12455</name>
</gene>
<dbReference type="PANTHER" id="PTHR23113:SF368">
    <property type="entry name" value="CELL DIVISION CONTROL PROTEIN 25"/>
    <property type="match status" value="1"/>
</dbReference>
<dbReference type="Pfam" id="PF13606">
    <property type="entry name" value="Ank_3"/>
    <property type="match status" value="1"/>
</dbReference>
<feature type="region of interest" description="Disordered" evidence="4">
    <location>
        <begin position="983"/>
        <end position="1060"/>
    </location>
</feature>
<dbReference type="SUPFAM" id="SSF48366">
    <property type="entry name" value="Ras GEF"/>
    <property type="match status" value="1"/>
</dbReference>
<proteinExistence type="predicted"/>
<evidence type="ECO:0000256" key="3">
    <source>
        <dbReference type="SAM" id="Coils"/>
    </source>
</evidence>
<dbReference type="EMBL" id="DACWOD010000009">
    <property type="protein sequence ID" value="HAU2397134.1"/>
    <property type="molecule type" value="Genomic_DNA"/>
</dbReference>
<dbReference type="Gene3D" id="1.10.840.10">
    <property type="entry name" value="Ras guanine-nucleotide exchange factors catalytic domain"/>
    <property type="match status" value="1"/>
</dbReference>
<dbReference type="SMART" id="SM00147">
    <property type="entry name" value="RasGEF"/>
    <property type="match status" value="1"/>
</dbReference>
<reference evidence="6" key="2">
    <citation type="submission" date="2019-09" db="EMBL/GenBank/DDBJ databases">
        <authorList>
            <consortium name="NCBI Pathogen Detection Project"/>
        </authorList>
    </citation>
    <scope>NUCLEOTIDE SEQUENCE</scope>
    <source>
        <strain evidence="6">CL18-200174</strain>
    </source>
</reference>
<organism evidence="6 7">
    <name type="scientific">Legionella pneumophila</name>
    <dbReference type="NCBI Taxonomy" id="446"/>
    <lineage>
        <taxon>Bacteria</taxon>
        <taxon>Pseudomonadati</taxon>
        <taxon>Pseudomonadota</taxon>
        <taxon>Gammaproteobacteria</taxon>
        <taxon>Legionellales</taxon>
        <taxon>Legionellaceae</taxon>
        <taxon>Legionella</taxon>
    </lineage>
</organism>
<dbReference type="InterPro" id="IPR036770">
    <property type="entry name" value="Ankyrin_rpt-contain_sf"/>
</dbReference>
<feature type="domain" description="Ras-GEF" evidence="5">
    <location>
        <begin position="524"/>
        <end position="767"/>
    </location>
</feature>
<dbReference type="PROSITE" id="PS50088">
    <property type="entry name" value="ANK_REPEAT"/>
    <property type="match status" value="1"/>
</dbReference>
<dbReference type="PANTHER" id="PTHR23113">
    <property type="entry name" value="GUANINE NUCLEOTIDE EXCHANGE FACTOR"/>
    <property type="match status" value="1"/>
</dbReference>
<evidence type="ECO:0000256" key="1">
    <source>
        <dbReference type="ARBA" id="ARBA00022658"/>
    </source>
</evidence>
<dbReference type="PROSITE" id="PS50009">
    <property type="entry name" value="RASGEF_CAT"/>
    <property type="match status" value="1"/>
</dbReference>
<evidence type="ECO:0000259" key="5">
    <source>
        <dbReference type="PROSITE" id="PS50009"/>
    </source>
</evidence>
<dbReference type="SUPFAM" id="SSF48403">
    <property type="entry name" value="Ankyrin repeat"/>
    <property type="match status" value="1"/>
</dbReference>
<feature type="region of interest" description="Disordered" evidence="4">
    <location>
        <begin position="217"/>
        <end position="238"/>
    </location>
</feature>
<dbReference type="RefSeq" id="WP_136630567.1">
    <property type="nucleotide sequence ID" value="NZ_QFKS01000010.1"/>
</dbReference>
<reference evidence="6" key="1">
    <citation type="journal article" date="2018" name="Genome Biol.">
        <title>SKESA: strategic k-mer extension for scrupulous assemblies.</title>
        <authorList>
            <person name="Souvorov A."/>
            <person name="Agarwala R."/>
            <person name="Lipman D.J."/>
        </authorList>
    </citation>
    <scope>NUCLEOTIDE SEQUENCE</scope>
    <source>
        <strain evidence="6">CL18-200174</strain>
    </source>
</reference>
<dbReference type="AlphaFoldDB" id="A0AAN5Q2E1"/>
<keyword evidence="3" id="KW-0175">Coiled coil</keyword>
<feature type="compositionally biased region" description="Basic and acidic residues" evidence="4">
    <location>
        <begin position="906"/>
        <end position="921"/>
    </location>
</feature>
<comment type="caution">
    <text evidence="6">The sequence shown here is derived from an EMBL/GenBank/DDBJ whole genome shotgun (WGS) entry which is preliminary data.</text>
</comment>
<dbReference type="Pfam" id="PF00617">
    <property type="entry name" value="RasGEF"/>
    <property type="match status" value="1"/>
</dbReference>
<dbReference type="SMART" id="SM00248">
    <property type="entry name" value="ANK"/>
    <property type="match status" value="3"/>
</dbReference>
<dbReference type="InterPro" id="IPR023578">
    <property type="entry name" value="Ras_GEF_dom_sf"/>
</dbReference>
<feature type="compositionally biased region" description="Polar residues" evidence="4">
    <location>
        <begin position="986"/>
        <end position="998"/>
    </location>
</feature>
<accession>A0AAN5Q2E1</accession>